<evidence type="ECO:0000256" key="6">
    <source>
        <dbReference type="ARBA" id="ARBA00022833"/>
    </source>
</evidence>
<dbReference type="GO" id="GO:0016239">
    <property type="term" value="P:positive regulation of macroautophagy"/>
    <property type="evidence" value="ECO:0007669"/>
    <property type="project" value="TreeGrafter"/>
</dbReference>
<dbReference type="GO" id="GO:0005829">
    <property type="term" value="C:cytosol"/>
    <property type="evidence" value="ECO:0007669"/>
    <property type="project" value="TreeGrafter"/>
</dbReference>
<feature type="repeat" description="WD" evidence="8">
    <location>
        <begin position="142"/>
        <end position="184"/>
    </location>
</feature>
<keyword evidence="4" id="KW-0677">Repeat</keyword>
<dbReference type="OrthoDB" id="60955at2759"/>
<dbReference type="GO" id="GO:0034198">
    <property type="term" value="P:cellular response to amino acid starvation"/>
    <property type="evidence" value="ECO:0007669"/>
    <property type="project" value="TreeGrafter"/>
</dbReference>
<dbReference type="SUPFAM" id="SSF50978">
    <property type="entry name" value="WD40 repeat-like"/>
    <property type="match status" value="1"/>
</dbReference>
<feature type="repeat" description="WD" evidence="8">
    <location>
        <begin position="99"/>
        <end position="141"/>
    </location>
</feature>
<evidence type="ECO:0000256" key="1">
    <source>
        <dbReference type="ARBA" id="ARBA00008134"/>
    </source>
</evidence>
<keyword evidence="5" id="KW-0863">Zinc-finger</keyword>
<dbReference type="GO" id="GO:0008270">
    <property type="term" value="F:zinc ion binding"/>
    <property type="evidence" value="ECO:0007669"/>
    <property type="project" value="UniProtKB-KW"/>
</dbReference>
<evidence type="ECO:0000256" key="5">
    <source>
        <dbReference type="ARBA" id="ARBA00022771"/>
    </source>
</evidence>
<dbReference type="Pfam" id="PF00400">
    <property type="entry name" value="WD40"/>
    <property type="match status" value="3"/>
</dbReference>
<dbReference type="InterPro" id="IPR037590">
    <property type="entry name" value="WDR24"/>
</dbReference>
<dbReference type="PROSITE" id="PS00678">
    <property type="entry name" value="WD_REPEATS_1"/>
    <property type="match status" value="1"/>
</dbReference>
<dbReference type="GO" id="GO:0061700">
    <property type="term" value="C:GATOR2 complex"/>
    <property type="evidence" value="ECO:0007669"/>
    <property type="project" value="TreeGrafter"/>
</dbReference>
<dbReference type="InterPro" id="IPR019775">
    <property type="entry name" value="WD40_repeat_CS"/>
</dbReference>
<feature type="compositionally biased region" description="Basic and acidic residues" evidence="9">
    <location>
        <begin position="467"/>
        <end position="476"/>
    </location>
</feature>
<keyword evidence="2 8" id="KW-0853">WD repeat</keyword>
<dbReference type="InterPro" id="IPR036322">
    <property type="entry name" value="WD40_repeat_dom_sf"/>
</dbReference>
<sequence length="780" mass="87433">MGTFSVIQEGPVNALALNRDNTQVAIGGRNVFKVYSIEEDKFKEIYNLRSSKHLNLSFSCNDISWSLIDDNYLATAATNGHVCVWNLTKMGKAMQEQDYQEHKRTVNKVNFHSSEPNRLISGSQDGTMKYFDIRGKTSVATFVSNTESVRDVQFSPHMPHMFAAVSENGSVQLWDVRRPDKCQQQFTAHSGPVFACDWHPEMTWLATASRDKTIKVWDLTSKPTLEYTIHTIASIGHVKWRPQRKYHIASCALVVDCSINIWDVRRPFIPFAAFNEHKDVATGVAWRGDPQVFLSTSRDCTLLQHAFRDASRPASKANPQGMSLNNTGEVLYACRVPANTNLSKMSGLIRKYSTSTMNNSSDQFHLASSVMHHFQTTLSQEPKCFYSLALNYVLSGRSLTEMCEHNATVAKEHGKSYIATVWRIVKTMYGEEYIQNSFNSHGCKNNEDTVSHTNIPAGNLALASLDHSTDNERQSRGGDTPAAQCSGGDDETETEDQVDHGLLYNNGFTSYSNFRLGLPRGDFYFGDNELDIELDGLNTVADFKSSFRNSQQLGEQQDWTLPNEAFNIRHEIQNHSPPPEQFPNQNSPDINDDAPIAVEDSAAQGVLTVSNIPERCVWDPSSIVISALKYHAMLGDVQTAACMLLVMGDQRRLLTGLDEATQEHWLLGYIELLGRYRLWNIAAQVIKLSWLPNVTQLNQQSTRINTNCGKCSKPLQRAGWLCDRCHTSEYALCSVCHQVVKGLYAWCQGCSHGGHLAHMMKWMSLNKTCPTGCGHSCEYS</sequence>
<keyword evidence="6" id="KW-0862">Zinc</keyword>
<evidence type="ECO:0000313" key="11">
    <source>
        <dbReference type="Proteomes" id="UP000801492"/>
    </source>
</evidence>
<feature type="repeat" description="WD" evidence="8">
    <location>
        <begin position="186"/>
        <end position="227"/>
    </location>
</feature>
<evidence type="ECO:0000256" key="9">
    <source>
        <dbReference type="SAM" id="MobiDB-lite"/>
    </source>
</evidence>
<evidence type="ECO:0000256" key="3">
    <source>
        <dbReference type="ARBA" id="ARBA00022723"/>
    </source>
</evidence>
<comment type="similarity">
    <text evidence="1">Belongs to the WD repeat WDR24 family.</text>
</comment>
<dbReference type="PANTHER" id="PTHR46200">
    <property type="entry name" value="GATOR COMPLEX PROTEIN WDR24"/>
    <property type="match status" value="1"/>
</dbReference>
<evidence type="ECO:0000256" key="2">
    <source>
        <dbReference type="ARBA" id="ARBA00022574"/>
    </source>
</evidence>
<dbReference type="SMART" id="SM00320">
    <property type="entry name" value="WD40"/>
    <property type="match status" value="7"/>
</dbReference>
<dbReference type="PROSITE" id="PS50294">
    <property type="entry name" value="WD_REPEATS_REGION"/>
    <property type="match status" value="1"/>
</dbReference>
<feature type="region of interest" description="Disordered" evidence="9">
    <location>
        <begin position="467"/>
        <end position="496"/>
    </location>
</feature>
<dbReference type="GO" id="GO:1904263">
    <property type="term" value="P:positive regulation of TORC1 signaling"/>
    <property type="evidence" value="ECO:0007669"/>
    <property type="project" value="TreeGrafter"/>
</dbReference>
<dbReference type="GO" id="GO:0005774">
    <property type="term" value="C:vacuolar membrane"/>
    <property type="evidence" value="ECO:0007669"/>
    <property type="project" value="TreeGrafter"/>
</dbReference>
<dbReference type="InterPro" id="IPR015943">
    <property type="entry name" value="WD40/YVTN_repeat-like_dom_sf"/>
</dbReference>
<dbReference type="AlphaFoldDB" id="A0A8K0C5U8"/>
<keyword evidence="3" id="KW-0479">Metal-binding</keyword>
<organism evidence="10 11">
    <name type="scientific">Ignelater luminosus</name>
    <name type="common">Cucubano</name>
    <name type="synonym">Pyrophorus luminosus</name>
    <dbReference type="NCBI Taxonomy" id="2038154"/>
    <lineage>
        <taxon>Eukaryota</taxon>
        <taxon>Metazoa</taxon>
        <taxon>Ecdysozoa</taxon>
        <taxon>Arthropoda</taxon>
        <taxon>Hexapoda</taxon>
        <taxon>Insecta</taxon>
        <taxon>Pterygota</taxon>
        <taxon>Neoptera</taxon>
        <taxon>Endopterygota</taxon>
        <taxon>Coleoptera</taxon>
        <taxon>Polyphaga</taxon>
        <taxon>Elateriformia</taxon>
        <taxon>Elateroidea</taxon>
        <taxon>Elateridae</taxon>
        <taxon>Agrypninae</taxon>
        <taxon>Pyrophorini</taxon>
        <taxon>Ignelater</taxon>
    </lineage>
</organism>
<comment type="caution">
    <text evidence="10">The sequence shown here is derived from an EMBL/GenBank/DDBJ whole genome shotgun (WGS) entry which is preliminary data.</text>
</comment>
<dbReference type="Proteomes" id="UP000801492">
    <property type="component" value="Unassembled WGS sequence"/>
</dbReference>
<reference evidence="10" key="1">
    <citation type="submission" date="2019-08" db="EMBL/GenBank/DDBJ databases">
        <title>The genome of the North American firefly Photinus pyralis.</title>
        <authorList>
            <consortium name="Photinus pyralis genome working group"/>
            <person name="Fallon T.R."/>
            <person name="Sander Lower S.E."/>
            <person name="Weng J.-K."/>
        </authorList>
    </citation>
    <scope>NUCLEOTIDE SEQUENCE</scope>
    <source>
        <strain evidence="10">TRF0915ILg1</strain>
        <tissue evidence="10">Whole body</tissue>
    </source>
</reference>
<evidence type="ECO:0000313" key="10">
    <source>
        <dbReference type="EMBL" id="KAF2881495.1"/>
    </source>
</evidence>
<evidence type="ECO:0000256" key="7">
    <source>
        <dbReference type="ARBA" id="ARBA00040269"/>
    </source>
</evidence>
<accession>A0A8K0C5U8</accession>
<protein>
    <recommendedName>
        <fullName evidence="7">GATOR2 complex protein WDR24</fullName>
    </recommendedName>
</protein>
<evidence type="ECO:0000256" key="4">
    <source>
        <dbReference type="ARBA" id="ARBA00022737"/>
    </source>
</evidence>
<dbReference type="Gene3D" id="2.130.10.10">
    <property type="entry name" value="YVTN repeat-like/Quinoprotein amine dehydrogenase"/>
    <property type="match status" value="1"/>
</dbReference>
<dbReference type="CDD" id="cd00200">
    <property type="entry name" value="WD40"/>
    <property type="match status" value="1"/>
</dbReference>
<dbReference type="PROSITE" id="PS50082">
    <property type="entry name" value="WD_REPEATS_2"/>
    <property type="match status" value="3"/>
</dbReference>
<proteinExistence type="inferred from homology"/>
<dbReference type="InterPro" id="IPR001680">
    <property type="entry name" value="WD40_rpt"/>
</dbReference>
<gene>
    <name evidence="10" type="ORF">ILUMI_24673</name>
</gene>
<dbReference type="CDD" id="cd16693">
    <property type="entry name" value="mRING-H2-C3H3C2_WDR24"/>
    <property type="match status" value="1"/>
</dbReference>
<name>A0A8K0C5U8_IGNLU</name>
<evidence type="ECO:0000256" key="8">
    <source>
        <dbReference type="PROSITE-ProRule" id="PRU00221"/>
    </source>
</evidence>
<keyword evidence="11" id="KW-1185">Reference proteome</keyword>
<dbReference type="PANTHER" id="PTHR46200:SF1">
    <property type="entry name" value="GATOR COMPLEX PROTEIN WDR24"/>
    <property type="match status" value="1"/>
</dbReference>
<dbReference type="EMBL" id="VTPC01090732">
    <property type="protein sequence ID" value="KAF2881495.1"/>
    <property type="molecule type" value="Genomic_DNA"/>
</dbReference>